<dbReference type="AlphaFoldDB" id="A0A4S8L5F7"/>
<proteinExistence type="predicted"/>
<protein>
    <submittedName>
        <fullName evidence="1">Uncharacterized protein</fullName>
    </submittedName>
</protein>
<dbReference type="OrthoDB" id="415015at2759"/>
<accession>A0A4S8L5F7</accession>
<sequence length="113" mass="12438">MLDGMTRYDGAKAALLRDVACLVAEFDSSLKLGNVGWREGEEGIIALLNAACDALLSASVESKPKGSKINTVVNRIHVAMPKKRDDVVRDAFIPETVRENRDNREKMYDKDGS</sequence>
<name>A0A4S8L5F7_DENBC</name>
<dbReference type="EMBL" id="ML179648">
    <property type="protein sequence ID" value="THU83670.1"/>
    <property type="molecule type" value="Genomic_DNA"/>
</dbReference>
<evidence type="ECO:0000313" key="2">
    <source>
        <dbReference type="Proteomes" id="UP000297245"/>
    </source>
</evidence>
<organism evidence="1 2">
    <name type="scientific">Dendrothele bispora (strain CBS 962.96)</name>
    <dbReference type="NCBI Taxonomy" id="1314807"/>
    <lineage>
        <taxon>Eukaryota</taxon>
        <taxon>Fungi</taxon>
        <taxon>Dikarya</taxon>
        <taxon>Basidiomycota</taxon>
        <taxon>Agaricomycotina</taxon>
        <taxon>Agaricomycetes</taxon>
        <taxon>Agaricomycetidae</taxon>
        <taxon>Agaricales</taxon>
        <taxon>Agaricales incertae sedis</taxon>
        <taxon>Dendrothele</taxon>
    </lineage>
</organism>
<reference evidence="1 2" key="1">
    <citation type="journal article" date="2019" name="Nat. Ecol. Evol.">
        <title>Megaphylogeny resolves global patterns of mushroom evolution.</title>
        <authorList>
            <person name="Varga T."/>
            <person name="Krizsan K."/>
            <person name="Foldi C."/>
            <person name="Dima B."/>
            <person name="Sanchez-Garcia M."/>
            <person name="Sanchez-Ramirez S."/>
            <person name="Szollosi G.J."/>
            <person name="Szarkandi J.G."/>
            <person name="Papp V."/>
            <person name="Albert L."/>
            <person name="Andreopoulos W."/>
            <person name="Angelini C."/>
            <person name="Antonin V."/>
            <person name="Barry K.W."/>
            <person name="Bougher N.L."/>
            <person name="Buchanan P."/>
            <person name="Buyck B."/>
            <person name="Bense V."/>
            <person name="Catcheside P."/>
            <person name="Chovatia M."/>
            <person name="Cooper J."/>
            <person name="Damon W."/>
            <person name="Desjardin D."/>
            <person name="Finy P."/>
            <person name="Geml J."/>
            <person name="Haridas S."/>
            <person name="Hughes K."/>
            <person name="Justo A."/>
            <person name="Karasinski D."/>
            <person name="Kautmanova I."/>
            <person name="Kiss B."/>
            <person name="Kocsube S."/>
            <person name="Kotiranta H."/>
            <person name="LaButti K.M."/>
            <person name="Lechner B.E."/>
            <person name="Liimatainen K."/>
            <person name="Lipzen A."/>
            <person name="Lukacs Z."/>
            <person name="Mihaltcheva S."/>
            <person name="Morgado L.N."/>
            <person name="Niskanen T."/>
            <person name="Noordeloos M.E."/>
            <person name="Ohm R.A."/>
            <person name="Ortiz-Santana B."/>
            <person name="Ovrebo C."/>
            <person name="Racz N."/>
            <person name="Riley R."/>
            <person name="Savchenko A."/>
            <person name="Shiryaev A."/>
            <person name="Soop K."/>
            <person name="Spirin V."/>
            <person name="Szebenyi C."/>
            <person name="Tomsovsky M."/>
            <person name="Tulloss R.E."/>
            <person name="Uehling J."/>
            <person name="Grigoriev I.V."/>
            <person name="Vagvolgyi C."/>
            <person name="Papp T."/>
            <person name="Martin F.M."/>
            <person name="Miettinen O."/>
            <person name="Hibbett D.S."/>
            <person name="Nagy L.G."/>
        </authorList>
    </citation>
    <scope>NUCLEOTIDE SEQUENCE [LARGE SCALE GENOMIC DNA]</scope>
    <source>
        <strain evidence="1 2">CBS 962.96</strain>
    </source>
</reference>
<keyword evidence="2" id="KW-1185">Reference proteome</keyword>
<dbReference type="Proteomes" id="UP000297245">
    <property type="component" value="Unassembled WGS sequence"/>
</dbReference>
<gene>
    <name evidence="1" type="ORF">K435DRAFT_871064</name>
</gene>
<evidence type="ECO:0000313" key="1">
    <source>
        <dbReference type="EMBL" id="THU83670.1"/>
    </source>
</evidence>